<sequence>MKFNPDGTLYKLTTVTSQFIFLNVLYIISCIPIVTIGVATSALFEVLLRYADDERGNLIRDYFIALKSNWKQASLAYLCLFFPIALLIYSSTFWFSIGSILSSIVGVVAAIIAAYLLTVFLFSMALIGRYQNTLRQTLKNACLIAVADPIRALGVLLIPVTLFCLMVIFPGFRLFLPLFGFVLMAYCCAFLLLSIFKRWN</sequence>
<reference evidence="2 3" key="1">
    <citation type="submission" date="2019-11" db="EMBL/GenBank/DDBJ databases">
        <title>Characterisation of Fundicoccus ignavus gen. nov. sp. nov., a novel genus of the family Aerococcaceae from bulk tank milk.</title>
        <authorList>
            <person name="Siebert A."/>
            <person name="Huptas C."/>
            <person name="Wenning M."/>
            <person name="Scherer S."/>
            <person name="Doll E.V."/>
        </authorList>
    </citation>
    <scope>NUCLEOTIDE SEQUENCE [LARGE SCALE GENOMIC DNA]</scope>
    <source>
        <strain evidence="2 3">DSM 109652</strain>
    </source>
</reference>
<protein>
    <submittedName>
        <fullName evidence="2">DUF624 domain-containing protein</fullName>
    </submittedName>
</protein>
<evidence type="ECO:0000256" key="1">
    <source>
        <dbReference type="SAM" id="Phobius"/>
    </source>
</evidence>
<keyword evidence="1" id="KW-0472">Membrane</keyword>
<gene>
    <name evidence="2" type="ORF">GF867_05275</name>
</gene>
<feature type="transmembrane region" description="Helical" evidence="1">
    <location>
        <begin position="20"/>
        <end position="48"/>
    </location>
</feature>
<evidence type="ECO:0000313" key="3">
    <source>
        <dbReference type="Proteomes" id="UP000440066"/>
    </source>
</evidence>
<dbReference type="RefSeq" id="WP_153832061.1">
    <property type="nucleotide sequence ID" value="NZ_WJQT01000005.1"/>
</dbReference>
<feature type="transmembrane region" description="Helical" evidence="1">
    <location>
        <begin position="149"/>
        <end position="169"/>
    </location>
</feature>
<dbReference type="InterPro" id="IPR006938">
    <property type="entry name" value="DUF624"/>
</dbReference>
<keyword evidence="1" id="KW-0812">Transmembrane</keyword>
<feature type="transmembrane region" description="Helical" evidence="1">
    <location>
        <begin position="103"/>
        <end position="128"/>
    </location>
</feature>
<feature type="transmembrane region" description="Helical" evidence="1">
    <location>
        <begin position="75"/>
        <end position="97"/>
    </location>
</feature>
<dbReference type="Pfam" id="PF04854">
    <property type="entry name" value="DUF624"/>
    <property type="match status" value="1"/>
</dbReference>
<dbReference type="AlphaFoldDB" id="A0A844BY89"/>
<keyword evidence="1" id="KW-1133">Transmembrane helix</keyword>
<dbReference type="EMBL" id="WJQT01000005">
    <property type="protein sequence ID" value="MRJ46974.1"/>
    <property type="molecule type" value="Genomic_DNA"/>
</dbReference>
<evidence type="ECO:0000313" key="2">
    <source>
        <dbReference type="EMBL" id="MRJ46974.1"/>
    </source>
</evidence>
<name>A0A844BY89_9LACT</name>
<feature type="transmembrane region" description="Helical" evidence="1">
    <location>
        <begin position="175"/>
        <end position="196"/>
    </location>
</feature>
<accession>A0A844BY89</accession>
<organism evidence="2 3">
    <name type="scientific">Fundicoccus ignavus</name>
    <dbReference type="NCBI Taxonomy" id="2664442"/>
    <lineage>
        <taxon>Bacteria</taxon>
        <taxon>Bacillati</taxon>
        <taxon>Bacillota</taxon>
        <taxon>Bacilli</taxon>
        <taxon>Lactobacillales</taxon>
        <taxon>Aerococcaceae</taxon>
        <taxon>Fundicoccus</taxon>
    </lineage>
</organism>
<dbReference type="Proteomes" id="UP000440066">
    <property type="component" value="Unassembled WGS sequence"/>
</dbReference>
<comment type="caution">
    <text evidence="2">The sequence shown here is derived from an EMBL/GenBank/DDBJ whole genome shotgun (WGS) entry which is preliminary data.</text>
</comment>
<proteinExistence type="predicted"/>